<dbReference type="EMBL" id="ATBP01000833">
    <property type="protein sequence ID" value="ETR68785.1"/>
    <property type="molecule type" value="Genomic_DNA"/>
</dbReference>
<dbReference type="AlphaFoldDB" id="A0A1V1P211"/>
<name>A0A1V1P211_9BACT</name>
<evidence type="ECO:0008006" key="3">
    <source>
        <dbReference type="Google" id="ProtNLM"/>
    </source>
</evidence>
<organism evidence="1 2">
    <name type="scientific">Candidatus Magnetoglobus multicellularis str. Araruama</name>
    <dbReference type="NCBI Taxonomy" id="890399"/>
    <lineage>
        <taxon>Bacteria</taxon>
        <taxon>Pseudomonadati</taxon>
        <taxon>Thermodesulfobacteriota</taxon>
        <taxon>Desulfobacteria</taxon>
        <taxon>Desulfobacterales</taxon>
        <taxon>Desulfobacteraceae</taxon>
        <taxon>Candidatus Magnetoglobus</taxon>
    </lineage>
</organism>
<protein>
    <recommendedName>
        <fullName evidence="3">YD repeat-containing protein</fullName>
    </recommendedName>
</protein>
<reference evidence="2" key="1">
    <citation type="submission" date="2012-11" db="EMBL/GenBank/DDBJ databases">
        <authorList>
            <person name="Lucero-Rivera Y.E."/>
            <person name="Tovar-Ramirez D."/>
        </authorList>
    </citation>
    <scope>NUCLEOTIDE SEQUENCE [LARGE SCALE GENOMIC DNA]</scope>
    <source>
        <strain evidence="2">Araruama</strain>
    </source>
</reference>
<dbReference type="Proteomes" id="UP000189670">
    <property type="component" value="Unassembled WGS sequence"/>
</dbReference>
<sequence>MTANSNGDRYSWNYKDQLIQVYTKDKNANYVYDYNGQRVIKQVNDGSSTTLTYYVSHDYEIRNSQAVKYIFAGKRRIARIEGNISDTIDQTAYQTLLLKPGWNFFALTVEPLNSDVQAIVSTLGESFSEIWSFDAENQVYKGYAPKETFRH</sequence>
<proteinExistence type="predicted"/>
<evidence type="ECO:0000313" key="2">
    <source>
        <dbReference type="Proteomes" id="UP000189670"/>
    </source>
</evidence>
<evidence type="ECO:0000313" key="1">
    <source>
        <dbReference type="EMBL" id="ETR68785.1"/>
    </source>
</evidence>
<comment type="caution">
    <text evidence="1">The sequence shown here is derived from an EMBL/GenBank/DDBJ whole genome shotgun (WGS) entry which is preliminary data.</text>
</comment>
<accession>A0A1V1P211</accession>
<gene>
    <name evidence="1" type="ORF">OMM_04355</name>
</gene>
<dbReference type="Gene3D" id="2.180.10.10">
    <property type="entry name" value="RHS repeat-associated core"/>
    <property type="match status" value="1"/>
</dbReference>